<proteinExistence type="predicted"/>
<feature type="region of interest" description="Disordered" evidence="1">
    <location>
        <begin position="1"/>
        <end position="51"/>
    </location>
</feature>
<sequence>MLLLVSQESGDTSSNGQSTTDTATTATVTATTSTPRIISRSARVTRSSAKSSDVQVIYDDSKSMLTSGNSDISATSEPPSQISFENETINYEEQLQKQKDLEACFGFKDEDDEDEIILSMPAVHGQ</sequence>
<name>A0A1Y3BCD2_EURMA</name>
<dbReference type="Proteomes" id="UP000194236">
    <property type="component" value="Unassembled WGS sequence"/>
</dbReference>
<reference evidence="2 3" key="1">
    <citation type="submission" date="2017-03" db="EMBL/GenBank/DDBJ databases">
        <title>Genome Survey of Euroglyphus maynei.</title>
        <authorList>
            <person name="Arlian L.G."/>
            <person name="Morgan M.S."/>
            <person name="Rider S.D."/>
        </authorList>
    </citation>
    <scope>NUCLEOTIDE SEQUENCE [LARGE SCALE GENOMIC DNA]</scope>
    <source>
        <strain evidence="2">Arlian Lab</strain>
        <tissue evidence="2">Whole body</tissue>
    </source>
</reference>
<dbReference type="EMBL" id="MUJZ01027516">
    <property type="protein sequence ID" value="OTF78529.1"/>
    <property type="molecule type" value="Genomic_DNA"/>
</dbReference>
<evidence type="ECO:0000313" key="3">
    <source>
        <dbReference type="Proteomes" id="UP000194236"/>
    </source>
</evidence>
<keyword evidence="3" id="KW-1185">Reference proteome</keyword>
<evidence type="ECO:0000256" key="1">
    <source>
        <dbReference type="SAM" id="MobiDB-lite"/>
    </source>
</evidence>
<gene>
    <name evidence="2" type="ORF">BLA29_010606</name>
</gene>
<accession>A0A1Y3BCD2</accession>
<dbReference type="AlphaFoldDB" id="A0A1Y3BCD2"/>
<feature type="compositionally biased region" description="Low complexity" evidence="1">
    <location>
        <begin position="19"/>
        <end position="34"/>
    </location>
</feature>
<organism evidence="2 3">
    <name type="scientific">Euroglyphus maynei</name>
    <name type="common">Mayne's house dust mite</name>
    <dbReference type="NCBI Taxonomy" id="6958"/>
    <lineage>
        <taxon>Eukaryota</taxon>
        <taxon>Metazoa</taxon>
        <taxon>Ecdysozoa</taxon>
        <taxon>Arthropoda</taxon>
        <taxon>Chelicerata</taxon>
        <taxon>Arachnida</taxon>
        <taxon>Acari</taxon>
        <taxon>Acariformes</taxon>
        <taxon>Sarcoptiformes</taxon>
        <taxon>Astigmata</taxon>
        <taxon>Psoroptidia</taxon>
        <taxon>Analgoidea</taxon>
        <taxon>Pyroglyphidae</taxon>
        <taxon>Pyroglyphinae</taxon>
        <taxon>Euroglyphus</taxon>
    </lineage>
</organism>
<comment type="caution">
    <text evidence="2">The sequence shown here is derived from an EMBL/GenBank/DDBJ whole genome shotgun (WGS) entry which is preliminary data.</text>
</comment>
<feature type="compositionally biased region" description="Polar residues" evidence="1">
    <location>
        <begin position="1"/>
        <end position="18"/>
    </location>
</feature>
<evidence type="ECO:0000313" key="2">
    <source>
        <dbReference type="EMBL" id="OTF78529.1"/>
    </source>
</evidence>
<protein>
    <submittedName>
        <fullName evidence="2">Uncharacterized protein</fullName>
    </submittedName>
</protein>
<feature type="compositionally biased region" description="Polar residues" evidence="1">
    <location>
        <begin position="42"/>
        <end position="51"/>
    </location>
</feature>